<gene>
    <name evidence="1" type="ORF">IE81DRAFT_349741</name>
</gene>
<dbReference type="EMBL" id="KZ819438">
    <property type="protein sequence ID" value="PWN39919.1"/>
    <property type="molecule type" value="Genomic_DNA"/>
</dbReference>
<reference evidence="1 2" key="1">
    <citation type="journal article" date="2018" name="Mol. Biol. Evol.">
        <title>Broad Genomic Sampling Reveals a Smut Pathogenic Ancestry of the Fungal Clade Ustilaginomycotina.</title>
        <authorList>
            <person name="Kijpornyongpan T."/>
            <person name="Mondo S.J."/>
            <person name="Barry K."/>
            <person name="Sandor L."/>
            <person name="Lee J."/>
            <person name="Lipzen A."/>
            <person name="Pangilinan J."/>
            <person name="LaButti K."/>
            <person name="Hainaut M."/>
            <person name="Henrissat B."/>
            <person name="Grigoriev I.V."/>
            <person name="Spatafora J.W."/>
            <person name="Aime M.C."/>
        </authorList>
    </citation>
    <scope>NUCLEOTIDE SEQUENCE [LARGE SCALE GENOMIC DNA]</scope>
    <source>
        <strain evidence="1 2">MCA 4658</strain>
    </source>
</reference>
<dbReference type="InParanoid" id="A0A316VQJ8"/>
<dbReference type="Proteomes" id="UP000245783">
    <property type="component" value="Unassembled WGS sequence"/>
</dbReference>
<dbReference type="RefSeq" id="XP_025367079.1">
    <property type="nucleotide sequence ID" value="XM_025516441.1"/>
</dbReference>
<accession>A0A316VQJ8</accession>
<sequence length="187" mass="20254">MVLLRIDRASNTDQNGLNSGTGIPWVHQILIQSQAAQTAPYGAQGAEQLDAATPLVPLAQKIIIIDVASGTCNTISSPLMQECRLPSTEKLVKLAVEEAGTAISKLLAMEAAQFGLATIWGMSLQHQMFTAFHLALRKDIAKVLGITALKAWRWFKVKTFVNPPGAHSSPQAQMPQEAQFIERAQIP</sequence>
<proteinExistence type="predicted"/>
<dbReference type="AlphaFoldDB" id="A0A316VQJ8"/>
<evidence type="ECO:0000313" key="1">
    <source>
        <dbReference type="EMBL" id="PWN39919.1"/>
    </source>
</evidence>
<evidence type="ECO:0000313" key="2">
    <source>
        <dbReference type="Proteomes" id="UP000245783"/>
    </source>
</evidence>
<organism evidence="1 2">
    <name type="scientific">Ceraceosorus guamensis</name>
    <dbReference type="NCBI Taxonomy" id="1522189"/>
    <lineage>
        <taxon>Eukaryota</taxon>
        <taxon>Fungi</taxon>
        <taxon>Dikarya</taxon>
        <taxon>Basidiomycota</taxon>
        <taxon>Ustilaginomycotina</taxon>
        <taxon>Exobasidiomycetes</taxon>
        <taxon>Ceraceosorales</taxon>
        <taxon>Ceraceosoraceae</taxon>
        <taxon>Ceraceosorus</taxon>
    </lineage>
</organism>
<protein>
    <submittedName>
        <fullName evidence="1">Uncharacterized protein</fullName>
    </submittedName>
</protein>
<dbReference type="GeneID" id="37038311"/>
<keyword evidence="2" id="KW-1185">Reference proteome</keyword>
<name>A0A316VQJ8_9BASI</name>